<dbReference type="Proteomes" id="UP000886998">
    <property type="component" value="Unassembled WGS sequence"/>
</dbReference>
<protein>
    <submittedName>
        <fullName evidence="1">Uncharacterized protein</fullName>
    </submittedName>
</protein>
<name>A0A8X6YP03_9ARAC</name>
<sequence>MHHFSASAQKRKILIPENEALLDPLSLLTKSPLLKQAAEEAQAICHLSTQNISFPSAHKRAYNEQLKWDVFDLHINKIPYALSPKMKKNSIRNTW</sequence>
<evidence type="ECO:0000313" key="1">
    <source>
        <dbReference type="EMBL" id="GFY73064.1"/>
    </source>
</evidence>
<proteinExistence type="predicted"/>
<evidence type="ECO:0000313" key="2">
    <source>
        <dbReference type="Proteomes" id="UP000886998"/>
    </source>
</evidence>
<dbReference type="EMBL" id="BMAV01019813">
    <property type="protein sequence ID" value="GFY73064.1"/>
    <property type="molecule type" value="Genomic_DNA"/>
</dbReference>
<dbReference type="AlphaFoldDB" id="A0A8X6YP03"/>
<comment type="caution">
    <text evidence="1">The sequence shown here is derived from an EMBL/GenBank/DDBJ whole genome shotgun (WGS) entry which is preliminary data.</text>
</comment>
<accession>A0A8X6YP03</accession>
<organism evidence="1 2">
    <name type="scientific">Trichonephila inaurata madagascariensis</name>
    <dbReference type="NCBI Taxonomy" id="2747483"/>
    <lineage>
        <taxon>Eukaryota</taxon>
        <taxon>Metazoa</taxon>
        <taxon>Ecdysozoa</taxon>
        <taxon>Arthropoda</taxon>
        <taxon>Chelicerata</taxon>
        <taxon>Arachnida</taxon>
        <taxon>Araneae</taxon>
        <taxon>Araneomorphae</taxon>
        <taxon>Entelegynae</taxon>
        <taxon>Araneoidea</taxon>
        <taxon>Nephilidae</taxon>
        <taxon>Trichonephila</taxon>
        <taxon>Trichonephila inaurata</taxon>
    </lineage>
</organism>
<gene>
    <name evidence="1" type="ORF">TNIN_308011</name>
</gene>
<keyword evidence="2" id="KW-1185">Reference proteome</keyword>
<reference evidence="1" key="1">
    <citation type="submission" date="2020-08" db="EMBL/GenBank/DDBJ databases">
        <title>Multicomponent nature underlies the extraordinary mechanical properties of spider dragline silk.</title>
        <authorList>
            <person name="Kono N."/>
            <person name="Nakamura H."/>
            <person name="Mori M."/>
            <person name="Yoshida Y."/>
            <person name="Ohtoshi R."/>
            <person name="Malay A.D."/>
            <person name="Moran D.A.P."/>
            <person name="Tomita M."/>
            <person name="Numata K."/>
            <person name="Arakawa K."/>
        </authorList>
    </citation>
    <scope>NUCLEOTIDE SEQUENCE</scope>
</reference>